<dbReference type="AlphaFoldDB" id="A0A384NYT1"/>
<name>A0A384NYT1_HUMAN</name>
<organism evidence="1">
    <name type="scientific">Homo sapiens</name>
    <name type="common">Human</name>
    <dbReference type="NCBI Taxonomy" id="9606"/>
    <lineage>
        <taxon>Eukaryota</taxon>
        <taxon>Metazoa</taxon>
        <taxon>Chordata</taxon>
        <taxon>Craniata</taxon>
        <taxon>Vertebrata</taxon>
        <taxon>Euteleostomi</taxon>
        <taxon>Mammalia</taxon>
        <taxon>Eutheria</taxon>
        <taxon>Euarchontoglires</taxon>
        <taxon>Primates</taxon>
        <taxon>Haplorrhini</taxon>
        <taxon>Catarrhini</taxon>
        <taxon>Hominidae</taxon>
        <taxon>Homo</taxon>
    </lineage>
</organism>
<dbReference type="Pfam" id="PF15357">
    <property type="entry name" value="SEEK1"/>
    <property type="match status" value="1"/>
</dbReference>
<evidence type="ECO:0000313" key="1">
    <source>
        <dbReference type="EMBL" id="ADO22477.1"/>
    </source>
</evidence>
<reference evidence="1" key="1">
    <citation type="submission" date="2009-09" db="EMBL/GenBank/DDBJ databases">
        <authorList>
            <person name="Hoernsten L."/>
            <person name="Su C."/>
            <person name="Osbourn A.E."/>
            <person name="Hellman U."/>
            <person name="Wernstedt C."/>
            <person name="Oliw E.H."/>
        </authorList>
    </citation>
    <scope>NUCLEOTIDE SEQUENCE</scope>
</reference>
<proteinExistence type="evidence at transcript level"/>
<sequence>MASRRHAGDLQAMISKEFHLAATQDDCRKGRTQEDILVPSSHPELFASVLPMAPEEAARLQQPQPLPPPSGIHLSASRTLAPTLLYSSPPSHSPFGLSSLI</sequence>
<dbReference type="InterPro" id="IPR028206">
    <property type="entry name" value="SEEK1"/>
</dbReference>
<dbReference type="EMBL" id="GQ900960">
    <property type="protein sequence ID" value="ADO22477.1"/>
    <property type="molecule type" value="mRNA"/>
</dbReference>
<accession>A0A384NYT1</accession>
<protein>
    <submittedName>
        <fullName evidence="1">Epididymis secretory sperm binding protein</fullName>
    </submittedName>
</protein>